<feature type="transmembrane region" description="Helical" evidence="2">
    <location>
        <begin position="33"/>
        <end position="54"/>
    </location>
</feature>
<evidence type="ECO:0000256" key="1">
    <source>
        <dbReference type="SAM" id="MobiDB-lite"/>
    </source>
</evidence>
<dbReference type="AlphaFoldDB" id="A0A7S4D3G0"/>
<protein>
    <submittedName>
        <fullName evidence="3">Uncharacterized protein</fullName>
    </submittedName>
</protein>
<name>A0A7S4D3G0_9EUGL</name>
<keyword evidence="2" id="KW-0472">Membrane</keyword>
<keyword evidence="2" id="KW-0812">Transmembrane</keyword>
<feature type="region of interest" description="Disordered" evidence="1">
    <location>
        <begin position="194"/>
        <end position="214"/>
    </location>
</feature>
<evidence type="ECO:0000313" key="3">
    <source>
        <dbReference type="EMBL" id="CAE0814910.1"/>
    </source>
</evidence>
<proteinExistence type="predicted"/>
<sequence>MDVCQDKTVLASTQQHFYGTSRPLPDVAPVRRAGLGLVAPTVVIIAVVWVLGWARVAGLWPQPQVTTQSSLVPTRPLLWPQQGPRFQSSRTMLPRQGPSLTARNAEYLMSPDGSEYLISPDGRQYLKPTKAKVATKEQRAQARTVRKMMRKNTVPYNATLAEFEIHDQRAKDIAADLIQQVAMVFYGDDSSPYYNDRKRTRKPVSRQKQETPDVEEVLPIPLPPDLEGVEILPSRVAFAMYVRGKPWGSMVVVKHMYDFGTSISLDVIIHPEHEQIRHLMLGPKYRSLKLLTTCCNQQLTITYQRPVTTQIAVRPIAEWGKHVGGVWNLLPY</sequence>
<evidence type="ECO:0000256" key="2">
    <source>
        <dbReference type="SAM" id="Phobius"/>
    </source>
</evidence>
<accession>A0A7S4D3G0</accession>
<keyword evidence="2" id="KW-1133">Transmembrane helix</keyword>
<reference evidence="3" key="1">
    <citation type="submission" date="2021-01" db="EMBL/GenBank/DDBJ databases">
        <authorList>
            <person name="Corre E."/>
            <person name="Pelletier E."/>
            <person name="Niang G."/>
            <person name="Scheremetjew M."/>
            <person name="Finn R."/>
            <person name="Kale V."/>
            <person name="Holt S."/>
            <person name="Cochrane G."/>
            <person name="Meng A."/>
            <person name="Brown T."/>
            <person name="Cohen L."/>
        </authorList>
    </citation>
    <scope>NUCLEOTIDE SEQUENCE</scope>
    <source>
        <strain evidence="3">CCMP1594</strain>
    </source>
</reference>
<organism evidence="3">
    <name type="scientific">Eutreptiella gymnastica</name>
    <dbReference type="NCBI Taxonomy" id="73025"/>
    <lineage>
        <taxon>Eukaryota</taxon>
        <taxon>Discoba</taxon>
        <taxon>Euglenozoa</taxon>
        <taxon>Euglenida</taxon>
        <taxon>Spirocuta</taxon>
        <taxon>Euglenophyceae</taxon>
        <taxon>Eutreptiales</taxon>
        <taxon>Eutreptiaceae</taxon>
        <taxon>Eutreptiella</taxon>
    </lineage>
</organism>
<dbReference type="EMBL" id="HBJA01074234">
    <property type="protein sequence ID" value="CAE0814910.1"/>
    <property type="molecule type" value="Transcribed_RNA"/>
</dbReference>
<gene>
    <name evidence="3" type="ORF">EGYM00163_LOCUS26066</name>
</gene>